<evidence type="ECO:0000256" key="2">
    <source>
        <dbReference type="ARBA" id="ARBA00011901"/>
    </source>
</evidence>
<reference evidence="6 7" key="1">
    <citation type="submission" date="2021-01" db="EMBL/GenBank/DDBJ databases">
        <title>Whole genome shotgun sequence of Plantactinospora mayteni NBRC 109088.</title>
        <authorList>
            <person name="Komaki H."/>
            <person name="Tamura T."/>
        </authorList>
    </citation>
    <scope>NUCLEOTIDE SEQUENCE [LARGE SCALE GENOMIC DNA]</scope>
    <source>
        <strain evidence="6 7">NBRC 109088</strain>
    </source>
</reference>
<feature type="domain" description="N-acetylmuramoyl-L-alanine amidase" evidence="5">
    <location>
        <begin position="244"/>
        <end position="374"/>
    </location>
</feature>
<dbReference type="Gene3D" id="2.60.120.260">
    <property type="entry name" value="Galactose-binding domain-like"/>
    <property type="match status" value="1"/>
</dbReference>
<accession>A0ABQ4ER46</accession>
<dbReference type="InterPro" id="IPR033803">
    <property type="entry name" value="CBD-like_Golvesin-Xly"/>
</dbReference>
<evidence type="ECO:0000256" key="4">
    <source>
        <dbReference type="ARBA" id="ARBA00023316"/>
    </source>
</evidence>
<gene>
    <name evidence="6" type="ORF">Pma05_36580</name>
</gene>
<dbReference type="CDD" id="cd06583">
    <property type="entry name" value="PGRP"/>
    <property type="match status" value="1"/>
</dbReference>
<dbReference type="PANTHER" id="PTHR30417">
    <property type="entry name" value="N-ACETYLMURAMOYL-L-ALANINE AMIDASE AMID"/>
    <property type="match status" value="1"/>
</dbReference>
<keyword evidence="3" id="KW-0378">Hydrolase</keyword>
<dbReference type="Gene3D" id="3.40.80.10">
    <property type="entry name" value="Peptidoglycan recognition protein-like"/>
    <property type="match status" value="1"/>
</dbReference>
<organism evidence="6 7">
    <name type="scientific">Plantactinospora mayteni</name>
    <dbReference type="NCBI Taxonomy" id="566021"/>
    <lineage>
        <taxon>Bacteria</taxon>
        <taxon>Bacillati</taxon>
        <taxon>Actinomycetota</taxon>
        <taxon>Actinomycetes</taxon>
        <taxon>Micromonosporales</taxon>
        <taxon>Micromonosporaceae</taxon>
        <taxon>Plantactinospora</taxon>
    </lineage>
</organism>
<evidence type="ECO:0000256" key="1">
    <source>
        <dbReference type="ARBA" id="ARBA00001561"/>
    </source>
</evidence>
<dbReference type="EC" id="3.5.1.28" evidence="2"/>
<keyword evidence="4" id="KW-0961">Cell wall biogenesis/degradation</keyword>
<dbReference type="InterPro" id="IPR023346">
    <property type="entry name" value="Lysozyme-like_dom_sf"/>
</dbReference>
<dbReference type="Pfam" id="PF01510">
    <property type="entry name" value="Amidase_2"/>
    <property type="match status" value="1"/>
</dbReference>
<dbReference type="PANTHER" id="PTHR30417:SF1">
    <property type="entry name" value="N-ACETYLMURAMOYL-L-ALANINE AMIDASE AMID"/>
    <property type="match status" value="1"/>
</dbReference>
<evidence type="ECO:0000259" key="5">
    <source>
        <dbReference type="SMART" id="SM00644"/>
    </source>
</evidence>
<evidence type="ECO:0000256" key="3">
    <source>
        <dbReference type="ARBA" id="ARBA00022801"/>
    </source>
</evidence>
<dbReference type="Pfam" id="PF25275">
    <property type="entry name" value="Golvesin_C"/>
    <property type="match status" value="1"/>
</dbReference>
<sequence>MTVRNPQSRASHLLGATLIASLAIGLTGQPALAGRPAPVDLPAAAGPATVTGPLAAAFDTASTRYDVPRDLLVALGYAETHLDGHAGAPSASGGYGVMHLTSNPKLRTLDEAVALTGLGRDTLRTDSAANVTGAAAVLRSYADGAGLTAAQRRDVNRWYGQLVRYGGASTPAVARLYADTVYDLLGSGIDAATADGPVRVPARKVAPDRGALRDVPPLGSPDGMGIMSTDYGPAAWAPAHSANYTVSNRESTYPINYVVIHVTQGSYAGAISWFQNPAAQVSAHYTIRSSDGAVTQSVREKDVAWHAGNWTYNTQSIGIEHEGYVTQPSWFTDAMYRSSAALTRHLCDRYGIPKDRSRIIGHNQVPGATHTDPGPHWNWTYYMQLVTGSNPPPGGWSQTVDNSTAGRFTASANWGTSTYSAQKQGADYRFTDPVESSDPAWYKVAIPETGSYRVDAWYPADPGYNSSAPYIIATTTGNQTVYVDQRSGGGAWRTLGTFTLAAGDANKVAVSRWTGGTGLVIADAIRVTRV</sequence>
<keyword evidence="7" id="KW-1185">Reference proteome</keyword>
<dbReference type="InterPro" id="IPR051206">
    <property type="entry name" value="NAMLAA_amidase_2"/>
</dbReference>
<evidence type="ECO:0000313" key="7">
    <source>
        <dbReference type="Proteomes" id="UP000621500"/>
    </source>
</evidence>
<protein>
    <recommendedName>
        <fullName evidence="2">N-acetylmuramoyl-L-alanine amidase</fullName>
        <ecNumber evidence="2">3.5.1.28</ecNumber>
    </recommendedName>
</protein>
<dbReference type="Proteomes" id="UP000621500">
    <property type="component" value="Unassembled WGS sequence"/>
</dbReference>
<name>A0ABQ4ER46_9ACTN</name>
<dbReference type="InterPro" id="IPR036505">
    <property type="entry name" value="Amidase/PGRP_sf"/>
</dbReference>
<dbReference type="SUPFAM" id="SSF55846">
    <property type="entry name" value="N-acetylmuramoyl-L-alanine amidase-like"/>
    <property type="match status" value="1"/>
</dbReference>
<proteinExistence type="predicted"/>
<dbReference type="SMART" id="SM00644">
    <property type="entry name" value="Ami_2"/>
    <property type="match status" value="1"/>
</dbReference>
<comment type="caution">
    <text evidence="6">The sequence shown here is derived from an EMBL/GenBank/DDBJ whole genome shotgun (WGS) entry which is preliminary data.</text>
</comment>
<dbReference type="InterPro" id="IPR002502">
    <property type="entry name" value="Amidase_domain"/>
</dbReference>
<dbReference type="SUPFAM" id="SSF53955">
    <property type="entry name" value="Lysozyme-like"/>
    <property type="match status" value="1"/>
</dbReference>
<dbReference type="EMBL" id="BONX01000023">
    <property type="protein sequence ID" value="GIG97085.1"/>
    <property type="molecule type" value="Genomic_DNA"/>
</dbReference>
<evidence type="ECO:0000313" key="6">
    <source>
        <dbReference type="EMBL" id="GIG97085.1"/>
    </source>
</evidence>
<dbReference type="Gene3D" id="1.10.530.10">
    <property type="match status" value="1"/>
</dbReference>
<comment type="catalytic activity">
    <reaction evidence="1">
        <text>Hydrolyzes the link between N-acetylmuramoyl residues and L-amino acid residues in certain cell-wall glycopeptides.</text>
        <dbReference type="EC" id="3.5.1.28"/>
    </reaction>
</comment>
<dbReference type="CDD" id="cd14488">
    <property type="entry name" value="CBM6-CBM35-CBM36_like_2"/>
    <property type="match status" value="1"/>
</dbReference>